<name>A0AAV5T0M8_9BILA</name>
<comment type="caution">
    <text evidence="2">The sequence shown here is derived from an EMBL/GenBank/DDBJ whole genome shotgun (WGS) entry which is preliminary data.</text>
</comment>
<feature type="coiled-coil region" evidence="1">
    <location>
        <begin position="225"/>
        <end position="324"/>
    </location>
</feature>
<dbReference type="AlphaFoldDB" id="A0AAV5T0M8"/>
<feature type="coiled-coil region" evidence="1">
    <location>
        <begin position="97"/>
        <end position="138"/>
    </location>
</feature>
<accession>A0AAV5T0M8</accession>
<feature type="non-terminal residue" evidence="2">
    <location>
        <position position="1"/>
    </location>
</feature>
<dbReference type="EMBL" id="BTSX01000003">
    <property type="protein sequence ID" value="GMS87788.1"/>
    <property type="molecule type" value="Genomic_DNA"/>
</dbReference>
<dbReference type="Proteomes" id="UP001432027">
    <property type="component" value="Unassembled WGS sequence"/>
</dbReference>
<evidence type="ECO:0000256" key="1">
    <source>
        <dbReference type="SAM" id="Coils"/>
    </source>
</evidence>
<sequence length="465" mass="52616">SAALSLSDLCCTCCSMSAVSLLRAGYEKKLRDEHERRRVAEEQWRRVDAERTELLRERASLREILGITVGRRDGRRVICERHFRAGRSRSAECRPQARTLEGRVRQMREEMASQRRLLAELEEELRRREEAIREMHNEEFASRERESLLVDRLREAVELADGGMETERILRAELDYALSRLAGATVTSPSGRMQHAGAAAAPSSSFDVAANEGVLRRLQDMETLLMENEKREEAQMRLLEEMREQIAMVIAERDEALTRARKLENKYQKAKADVGVWKETVERLTDSASPSGRLVDGQSGLQRARELHAAANEAAAAAEREERERLRLHGDSSERSELLILVEDERAFSRSLHEDLDATRKMLLDRDAEVHALAAELSEARISLSAAHTHAELERGRADEVAAASHADTSAYADALEETERENGGLRQRLADSLKQNASYAAKLEAQGRDLIAVKKELHRLQLQK</sequence>
<evidence type="ECO:0008006" key="4">
    <source>
        <dbReference type="Google" id="ProtNLM"/>
    </source>
</evidence>
<evidence type="ECO:0000313" key="3">
    <source>
        <dbReference type="Proteomes" id="UP001432027"/>
    </source>
</evidence>
<gene>
    <name evidence="2" type="ORF">PENTCL1PPCAC_9963</name>
</gene>
<proteinExistence type="predicted"/>
<organism evidence="2 3">
    <name type="scientific">Pristionchus entomophagus</name>
    <dbReference type="NCBI Taxonomy" id="358040"/>
    <lineage>
        <taxon>Eukaryota</taxon>
        <taxon>Metazoa</taxon>
        <taxon>Ecdysozoa</taxon>
        <taxon>Nematoda</taxon>
        <taxon>Chromadorea</taxon>
        <taxon>Rhabditida</taxon>
        <taxon>Rhabditina</taxon>
        <taxon>Diplogasteromorpha</taxon>
        <taxon>Diplogasteroidea</taxon>
        <taxon>Neodiplogasteridae</taxon>
        <taxon>Pristionchus</taxon>
    </lineage>
</organism>
<protein>
    <recommendedName>
        <fullName evidence="4">RING-type E3 ubiquitin transferase</fullName>
    </recommendedName>
</protein>
<keyword evidence="3" id="KW-1185">Reference proteome</keyword>
<evidence type="ECO:0000313" key="2">
    <source>
        <dbReference type="EMBL" id="GMS87788.1"/>
    </source>
</evidence>
<reference evidence="2" key="1">
    <citation type="submission" date="2023-10" db="EMBL/GenBank/DDBJ databases">
        <title>Genome assembly of Pristionchus species.</title>
        <authorList>
            <person name="Yoshida K."/>
            <person name="Sommer R.J."/>
        </authorList>
    </citation>
    <scope>NUCLEOTIDE SEQUENCE</scope>
    <source>
        <strain evidence="2">RS0144</strain>
    </source>
</reference>
<keyword evidence="1" id="KW-0175">Coiled coil</keyword>